<dbReference type="InterPro" id="IPR013087">
    <property type="entry name" value="Znf_C2H2_type"/>
</dbReference>
<keyword evidence="2" id="KW-0479">Metal-binding</keyword>
<keyword evidence="8" id="KW-0539">Nucleus</keyword>
<name>A0A671Y6I8_SPAAU</name>
<evidence type="ECO:0000256" key="9">
    <source>
        <dbReference type="PROSITE-ProRule" id="PRU00042"/>
    </source>
</evidence>
<keyword evidence="3" id="KW-0677">Repeat</keyword>
<dbReference type="GeneTree" id="ENSGT01150000286971"/>
<dbReference type="PANTHER" id="PTHR24394">
    <property type="entry name" value="ZINC FINGER PROTEIN"/>
    <property type="match status" value="1"/>
</dbReference>
<evidence type="ECO:0000256" key="3">
    <source>
        <dbReference type="ARBA" id="ARBA00022737"/>
    </source>
</evidence>
<keyword evidence="7" id="KW-0804">Transcription</keyword>
<keyword evidence="12" id="KW-1185">Reference proteome</keyword>
<dbReference type="PANTHER" id="PTHR24394:SF48">
    <property type="entry name" value="ZINC FINGER PROTEIN 771"/>
    <property type="match status" value="1"/>
</dbReference>
<dbReference type="SMART" id="SM00355">
    <property type="entry name" value="ZnF_C2H2"/>
    <property type="match status" value="2"/>
</dbReference>
<evidence type="ECO:0000256" key="6">
    <source>
        <dbReference type="ARBA" id="ARBA00023015"/>
    </source>
</evidence>
<accession>A0A671Y6I8</accession>
<keyword evidence="5" id="KW-0862">Zinc</keyword>
<dbReference type="GO" id="GO:0008270">
    <property type="term" value="F:zinc ion binding"/>
    <property type="evidence" value="ECO:0007669"/>
    <property type="project" value="UniProtKB-KW"/>
</dbReference>
<evidence type="ECO:0000259" key="10">
    <source>
        <dbReference type="PROSITE" id="PS50157"/>
    </source>
</evidence>
<reference evidence="11" key="1">
    <citation type="submission" date="2021-04" db="EMBL/GenBank/DDBJ databases">
        <authorList>
            <consortium name="Wellcome Sanger Institute Data Sharing"/>
        </authorList>
    </citation>
    <scope>NUCLEOTIDE SEQUENCE [LARGE SCALE GENOMIC DNA]</scope>
</reference>
<feature type="domain" description="C2H2-type" evidence="10">
    <location>
        <begin position="32"/>
        <end position="59"/>
    </location>
</feature>
<reference evidence="11" key="2">
    <citation type="submission" date="2025-08" db="UniProtKB">
        <authorList>
            <consortium name="Ensembl"/>
        </authorList>
    </citation>
    <scope>IDENTIFICATION</scope>
</reference>
<evidence type="ECO:0000256" key="5">
    <source>
        <dbReference type="ARBA" id="ARBA00022833"/>
    </source>
</evidence>
<dbReference type="FunFam" id="3.30.160.60:FF:002343">
    <property type="entry name" value="Zinc finger protein 33A"/>
    <property type="match status" value="1"/>
</dbReference>
<keyword evidence="4 9" id="KW-0863">Zinc-finger</keyword>
<comment type="subcellular location">
    <subcellularLocation>
        <location evidence="1">Nucleus</location>
    </subcellularLocation>
</comment>
<evidence type="ECO:0000313" key="12">
    <source>
        <dbReference type="Proteomes" id="UP000472265"/>
    </source>
</evidence>
<evidence type="ECO:0000256" key="4">
    <source>
        <dbReference type="ARBA" id="ARBA00022771"/>
    </source>
</evidence>
<feature type="domain" description="C2H2-type" evidence="10">
    <location>
        <begin position="60"/>
        <end position="87"/>
    </location>
</feature>
<dbReference type="PROSITE" id="PS50157">
    <property type="entry name" value="ZINC_FINGER_C2H2_2"/>
    <property type="match status" value="2"/>
</dbReference>
<protein>
    <recommendedName>
        <fullName evidence="10">C2H2-type domain-containing protein</fullName>
    </recommendedName>
</protein>
<dbReference type="PROSITE" id="PS00028">
    <property type="entry name" value="ZINC_FINGER_C2H2_1"/>
    <property type="match status" value="2"/>
</dbReference>
<evidence type="ECO:0000256" key="1">
    <source>
        <dbReference type="ARBA" id="ARBA00004123"/>
    </source>
</evidence>
<dbReference type="AlphaFoldDB" id="A0A671Y6I8"/>
<evidence type="ECO:0000256" key="8">
    <source>
        <dbReference type="ARBA" id="ARBA00023242"/>
    </source>
</evidence>
<dbReference type="SUPFAM" id="SSF57667">
    <property type="entry name" value="beta-beta-alpha zinc fingers"/>
    <property type="match status" value="1"/>
</dbReference>
<dbReference type="Pfam" id="PF00096">
    <property type="entry name" value="zf-C2H2"/>
    <property type="match status" value="2"/>
</dbReference>
<dbReference type="InParanoid" id="A0A671Y6I8"/>
<organism evidence="11 12">
    <name type="scientific">Sparus aurata</name>
    <name type="common">Gilthead sea bream</name>
    <dbReference type="NCBI Taxonomy" id="8175"/>
    <lineage>
        <taxon>Eukaryota</taxon>
        <taxon>Metazoa</taxon>
        <taxon>Chordata</taxon>
        <taxon>Craniata</taxon>
        <taxon>Vertebrata</taxon>
        <taxon>Euteleostomi</taxon>
        <taxon>Actinopterygii</taxon>
        <taxon>Neopterygii</taxon>
        <taxon>Teleostei</taxon>
        <taxon>Neoteleostei</taxon>
        <taxon>Acanthomorphata</taxon>
        <taxon>Eupercaria</taxon>
        <taxon>Spariformes</taxon>
        <taxon>Sparidae</taxon>
        <taxon>Sparus</taxon>
    </lineage>
</organism>
<dbReference type="InterPro" id="IPR036236">
    <property type="entry name" value="Znf_C2H2_sf"/>
</dbReference>
<sequence>MIALECTAKASQPQSLFHACCGSTRPFRLRPFTCSVCRKTFSQQSGLTAHLRTHTGERPHTCEQCGNSFSSRSSLSVHRRVHTGEKDHVFHLPRITF</sequence>
<dbReference type="GO" id="GO:0000981">
    <property type="term" value="F:DNA-binding transcription factor activity, RNA polymerase II-specific"/>
    <property type="evidence" value="ECO:0007669"/>
    <property type="project" value="TreeGrafter"/>
</dbReference>
<keyword evidence="6" id="KW-0805">Transcription regulation</keyword>
<dbReference type="FunFam" id="3.30.160.60:FF:000478">
    <property type="entry name" value="Zinc finger protein 133"/>
    <property type="match status" value="1"/>
</dbReference>
<evidence type="ECO:0000256" key="2">
    <source>
        <dbReference type="ARBA" id="ARBA00022723"/>
    </source>
</evidence>
<dbReference type="Gene3D" id="3.30.160.60">
    <property type="entry name" value="Classic Zinc Finger"/>
    <property type="match status" value="2"/>
</dbReference>
<dbReference type="GO" id="GO:0005634">
    <property type="term" value="C:nucleus"/>
    <property type="evidence" value="ECO:0007669"/>
    <property type="project" value="UniProtKB-SubCell"/>
</dbReference>
<dbReference type="OMA" id="LECTAKA"/>
<evidence type="ECO:0000313" key="11">
    <source>
        <dbReference type="Ensembl" id="ENSSAUP00010058073.1"/>
    </source>
</evidence>
<dbReference type="GO" id="GO:0003677">
    <property type="term" value="F:DNA binding"/>
    <property type="evidence" value="ECO:0007669"/>
    <property type="project" value="UniProtKB-KW"/>
</dbReference>
<evidence type="ECO:0000256" key="7">
    <source>
        <dbReference type="ARBA" id="ARBA00023163"/>
    </source>
</evidence>
<dbReference type="Ensembl" id="ENSSAUT00010060967.1">
    <property type="protein sequence ID" value="ENSSAUP00010058073.1"/>
    <property type="gene ID" value="ENSSAUG00010023730.1"/>
</dbReference>
<dbReference type="Proteomes" id="UP000472265">
    <property type="component" value="Chromosome 15"/>
</dbReference>
<proteinExistence type="predicted"/>
<reference evidence="11" key="3">
    <citation type="submission" date="2025-09" db="UniProtKB">
        <authorList>
            <consortium name="Ensembl"/>
        </authorList>
    </citation>
    <scope>IDENTIFICATION</scope>
</reference>